<reference evidence="2" key="2">
    <citation type="submission" date="2021-08" db="EMBL/GenBank/DDBJ databases">
        <authorList>
            <person name="Tani A."/>
            <person name="Ola A."/>
            <person name="Ogura Y."/>
            <person name="Katsura K."/>
            <person name="Hayashi T."/>
        </authorList>
    </citation>
    <scope>NUCLEOTIDE SEQUENCE</scope>
    <source>
        <strain evidence="2">KCTC 52305</strain>
    </source>
</reference>
<proteinExistence type="predicted"/>
<keyword evidence="3" id="KW-1185">Reference proteome</keyword>
<organism evidence="2 3">
    <name type="scientific">Methylobacterium crusticola</name>
    <dbReference type="NCBI Taxonomy" id="1697972"/>
    <lineage>
        <taxon>Bacteria</taxon>
        <taxon>Pseudomonadati</taxon>
        <taxon>Pseudomonadota</taxon>
        <taxon>Alphaproteobacteria</taxon>
        <taxon>Hyphomicrobiales</taxon>
        <taxon>Methylobacteriaceae</taxon>
        <taxon>Methylobacterium</taxon>
    </lineage>
</organism>
<protein>
    <recommendedName>
        <fullName evidence="1">Winged helix-turn helix domain-containing protein</fullName>
    </recommendedName>
</protein>
<feature type="domain" description="Winged helix-turn helix" evidence="1">
    <location>
        <begin position="34"/>
        <end position="82"/>
    </location>
</feature>
<name>A0ABQ4QSR0_9HYPH</name>
<reference evidence="2" key="1">
    <citation type="journal article" date="2021" name="Front. Microbiol.">
        <title>Comprehensive Comparative Genomics and Phenotyping of Methylobacterium Species.</title>
        <authorList>
            <person name="Alessa O."/>
            <person name="Ogura Y."/>
            <person name="Fujitani Y."/>
            <person name="Takami H."/>
            <person name="Hayashi T."/>
            <person name="Sahin N."/>
            <person name="Tani A."/>
        </authorList>
    </citation>
    <scope>NUCLEOTIDE SEQUENCE</scope>
    <source>
        <strain evidence="2">KCTC 52305</strain>
    </source>
</reference>
<accession>A0ABQ4QSR0</accession>
<comment type="caution">
    <text evidence="2">The sequence shown here is derived from an EMBL/GenBank/DDBJ whole genome shotgun (WGS) entry which is preliminary data.</text>
</comment>
<dbReference type="EMBL" id="BPQH01000002">
    <property type="protein sequence ID" value="GJD47815.1"/>
    <property type="molecule type" value="Genomic_DNA"/>
</dbReference>
<gene>
    <name evidence="2" type="ORF">OPKNFCMD_0526</name>
</gene>
<dbReference type="Proteomes" id="UP001055167">
    <property type="component" value="Unassembled WGS sequence"/>
</dbReference>
<dbReference type="InterPro" id="IPR025959">
    <property type="entry name" value="Winged_HTH_dom"/>
</dbReference>
<dbReference type="RefSeq" id="WP_203236373.1">
    <property type="nucleotide sequence ID" value="NZ_BPQH01000002.1"/>
</dbReference>
<sequence>MVLREDHRGKAGTDYRERLVELVRRRPRALNLPFSIWTAARLADHLAEETGLRMSVASIHRLLHAAGLGFGRPQRTISSPDPDYAVKKVVERARDDLKPGSAFYYADEFAISWHPTLRPMWRPKAQQVMIPTPMQPTRRYGLGAVNWHSGETVVLTRHHKISVPAGRCSGAASFRRRPRP</sequence>
<dbReference type="SUPFAM" id="SSF46689">
    <property type="entry name" value="Homeodomain-like"/>
    <property type="match status" value="1"/>
</dbReference>
<evidence type="ECO:0000259" key="1">
    <source>
        <dbReference type="Pfam" id="PF13592"/>
    </source>
</evidence>
<evidence type="ECO:0000313" key="2">
    <source>
        <dbReference type="EMBL" id="GJD47815.1"/>
    </source>
</evidence>
<dbReference type="Pfam" id="PF13592">
    <property type="entry name" value="HTH_33"/>
    <property type="match status" value="1"/>
</dbReference>
<dbReference type="InterPro" id="IPR009057">
    <property type="entry name" value="Homeodomain-like_sf"/>
</dbReference>
<evidence type="ECO:0000313" key="3">
    <source>
        <dbReference type="Proteomes" id="UP001055167"/>
    </source>
</evidence>